<dbReference type="EMBL" id="FOVR01000008">
    <property type="protein sequence ID" value="SFO55367.1"/>
    <property type="molecule type" value="Genomic_DNA"/>
</dbReference>
<organism evidence="13 14">
    <name type="scientific">Cohaesibacter marisflavi</name>
    <dbReference type="NCBI Taxonomy" id="655353"/>
    <lineage>
        <taxon>Bacteria</taxon>
        <taxon>Pseudomonadati</taxon>
        <taxon>Pseudomonadota</taxon>
        <taxon>Alphaproteobacteria</taxon>
        <taxon>Hyphomicrobiales</taxon>
        <taxon>Cohaesibacteraceae</taxon>
    </lineage>
</organism>
<dbReference type="InterPro" id="IPR058982">
    <property type="entry name" value="Beta-barrel_AprE"/>
</dbReference>
<dbReference type="GO" id="GO:0005886">
    <property type="term" value="C:plasma membrane"/>
    <property type="evidence" value="ECO:0007669"/>
    <property type="project" value="UniProtKB-SubCell"/>
</dbReference>
<comment type="similarity">
    <text evidence="2 9">Belongs to the membrane fusion protein (MFP) (TC 8.A.1) family.</text>
</comment>
<feature type="transmembrane region" description="Helical" evidence="9">
    <location>
        <begin position="21"/>
        <end position="40"/>
    </location>
</feature>
<dbReference type="PANTHER" id="PTHR30386">
    <property type="entry name" value="MEMBRANE FUSION SUBUNIT OF EMRAB-TOLC MULTIDRUG EFFLUX PUMP"/>
    <property type="match status" value="1"/>
</dbReference>
<dbReference type="STRING" id="655353.SAMN04488056_10835"/>
<evidence type="ECO:0000256" key="6">
    <source>
        <dbReference type="ARBA" id="ARBA00022692"/>
    </source>
</evidence>
<dbReference type="RefSeq" id="WP_090073580.1">
    <property type="nucleotide sequence ID" value="NZ_FOVR01000008.1"/>
</dbReference>
<name>A0A1I5I4A8_9HYPH</name>
<accession>A0A1I5I4A8</accession>
<feature type="domain" description="AprE-like beta-barrel" evidence="12">
    <location>
        <begin position="329"/>
        <end position="416"/>
    </location>
</feature>
<keyword evidence="6 9" id="KW-0812">Transmembrane</keyword>
<keyword evidence="10" id="KW-0175">Coiled coil</keyword>
<dbReference type="PANTHER" id="PTHR30386:SF17">
    <property type="entry name" value="ALKALINE PROTEASE SECRETION PROTEIN APRE"/>
    <property type="match status" value="1"/>
</dbReference>
<comment type="subcellular location">
    <subcellularLocation>
        <location evidence="1 9">Cell inner membrane</location>
        <topology evidence="1 9">Single-pass membrane protein</topology>
    </subcellularLocation>
</comment>
<dbReference type="InterPro" id="IPR058781">
    <property type="entry name" value="HH_AprE-like"/>
</dbReference>
<dbReference type="GO" id="GO:0009306">
    <property type="term" value="P:protein secretion"/>
    <property type="evidence" value="ECO:0007669"/>
    <property type="project" value="InterPro"/>
</dbReference>
<dbReference type="AlphaFoldDB" id="A0A1I5I4A8"/>
<dbReference type="SUPFAM" id="SSF111369">
    <property type="entry name" value="HlyD-like secretion proteins"/>
    <property type="match status" value="1"/>
</dbReference>
<evidence type="ECO:0000256" key="2">
    <source>
        <dbReference type="ARBA" id="ARBA00009477"/>
    </source>
</evidence>
<dbReference type="Proteomes" id="UP000199236">
    <property type="component" value="Unassembled WGS sequence"/>
</dbReference>
<feature type="coiled-coil region" evidence="10">
    <location>
        <begin position="217"/>
        <end position="287"/>
    </location>
</feature>
<evidence type="ECO:0000256" key="10">
    <source>
        <dbReference type="SAM" id="Coils"/>
    </source>
</evidence>
<keyword evidence="7 9" id="KW-1133">Transmembrane helix</keyword>
<dbReference type="NCBIfam" id="TIGR01843">
    <property type="entry name" value="type_I_hlyD"/>
    <property type="match status" value="1"/>
</dbReference>
<evidence type="ECO:0000256" key="5">
    <source>
        <dbReference type="ARBA" id="ARBA00022519"/>
    </source>
</evidence>
<evidence type="ECO:0000259" key="11">
    <source>
        <dbReference type="Pfam" id="PF25994"/>
    </source>
</evidence>
<evidence type="ECO:0000313" key="14">
    <source>
        <dbReference type="Proteomes" id="UP000199236"/>
    </source>
</evidence>
<dbReference type="Gene3D" id="2.40.30.170">
    <property type="match status" value="1"/>
</dbReference>
<keyword evidence="3 9" id="KW-0813">Transport</keyword>
<proteinExistence type="inferred from homology"/>
<dbReference type="OrthoDB" id="9810980at2"/>
<dbReference type="Pfam" id="PF26002">
    <property type="entry name" value="Beta-barrel_AprE"/>
    <property type="match status" value="1"/>
</dbReference>
<evidence type="ECO:0000256" key="1">
    <source>
        <dbReference type="ARBA" id="ARBA00004377"/>
    </source>
</evidence>
<evidence type="ECO:0000256" key="7">
    <source>
        <dbReference type="ARBA" id="ARBA00022989"/>
    </source>
</evidence>
<dbReference type="InterPro" id="IPR050739">
    <property type="entry name" value="MFP"/>
</dbReference>
<evidence type="ECO:0000256" key="3">
    <source>
        <dbReference type="ARBA" id="ARBA00022448"/>
    </source>
</evidence>
<keyword evidence="8 9" id="KW-0472">Membrane</keyword>
<evidence type="ECO:0000256" key="8">
    <source>
        <dbReference type="ARBA" id="ARBA00023136"/>
    </source>
</evidence>
<evidence type="ECO:0000256" key="9">
    <source>
        <dbReference type="RuleBase" id="RU365093"/>
    </source>
</evidence>
<dbReference type="PROSITE" id="PS00543">
    <property type="entry name" value="HLYD_FAMILY"/>
    <property type="match status" value="1"/>
</dbReference>
<evidence type="ECO:0000313" key="13">
    <source>
        <dbReference type="EMBL" id="SFO55367.1"/>
    </source>
</evidence>
<dbReference type="Pfam" id="PF25994">
    <property type="entry name" value="HH_AprE"/>
    <property type="match status" value="1"/>
</dbReference>
<feature type="domain" description="AprE-like long alpha-helical hairpin" evidence="11">
    <location>
        <begin position="96"/>
        <end position="286"/>
    </location>
</feature>
<gene>
    <name evidence="13" type="ORF">SAMN04488056_10835</name>
</gene>
<keyword evidence="14" id="KW-1185">Reference proteome</keyword>
<dbReference type="Gene3D" id="2.40.50.100">
    <property type="match status" value="1"/>
</dbReference>
<keyword evidence="4 9" id="KW-1003">Cell membrane</keyword>
<protein>
    <recommendedName>
        <fullName evidence="9">Membrane fusion protein (MFP) family protein</fullName>
    </recommendedName>
</protein>
<reference evidence="13 14" key="1">
    <citation type="submission" date="2016-10" db="EMBL/GenBank/DDBJ databases">
        <authorList>
            <person name="de Groot N.N."/>
        </authorList>
    </citation>
    <scope>NUCLEOTIDE SEQUENCE [LARGE SCALE GENOMIC DNA]</scope>
    <source>
        <strain evidence="13 14">CGMCC 1.9157</strain>
    </source>
</reference>
<evidence type="ECO:0000259" key="12">
    <source>
        <dbReference type="Pfam" id="PF26002"/>
    </source>
</evidence>
<keyword evidence="5 9" id="KW-0997">Cell inner membrane</keyword>
<evidence type="ECO:0000256" key="4">
    <source>
        <dbReference type="ARBA" id="ARBA00022475"/>
    </source>
</evidence>
<dbReference type="PRINTS" id="PR01490">
    <property type="entry name" value="RTXTOXIND"/>
</dbReference>
<dbReference type="InterPro" id="IPR006144">
    <property type="entry name" value="Secretion_HlyD_CS"/>
</dbReference>
<sequence length="438" mass="49647">MNMIDYEKEIQSLSTFRALKVFGGVVIFLFFGVFCVWAGYAPLEGAIIARGTITKEGRTQVVAHERGGVVQSIAVDEGQHVEEGQLLLSIEDSEKKAELAKLETRMAYSAIKELRLEAEEQRGTFDTDTLPAKLEQYANLAAFDRLVQDQEKQFTTRQRLKNRERSVLQEQKAILEQQLTGSQAELKALDDWRKILQEQVEMREILMKKGVVSKVAYQNTLKEFAEVETDYQKLKTQTESLPIQMSEIDQRLKQLVDQFNEAVSRELAELRSEKLALANELQAARKAVDRVALQSPASGTIDKLHVNTIGSAIAAYQPLVEIVPDQKRLQIEVEVRPADIDQVRVGQNARLSLSAFDPAEFPAANGRVVFISPDRRINQRTQRPYFVVRLELLPEQDTELPDLVPGMPVEAFLETGTRTFFQMVFEPVTKSMQRSFKS</sequence>
<dbReference type="InterPro" id="IPR010129">
    <property type="entry name" value="T1SS_HlyD"/>
</dbReference>